<dbReference type="Pfam" id="PF03886">
    <property type="entry name" value="ABC_trans_aux"/>
    <property type="match status" value="1"/>
</dbReference>
<sequence>MICTTRHLIQPVLLSAALLLGGCSILPEAEPQTRYDLPAAPMAALKQNKDHSLYVATPNANRLINSNRVIVQPDGSEMQVYKGTQWADNAPVILRDRLVQALHDAQLFQAVSTDAAVKTKWALESYLRHFQVQYRQQQPVVVVQLEAQLVDRAQSIIQRSQRFVIEQPATSTDIPAVIQAFGMAGDQLSQQLLQWLAQ</sequence>
<protein>
    <submittedName>
        <fullName evidence="3">ABC-type transport auxiliary lipoprotein family protein</fullName>
    </submittedName>
</protein>
<keyword evidence="3" id="KW-0449">Lipoprotein</keyword>
<feature type="domain" description="ABC-type transport auxiliary lipoprotein component" evidence="2">
    <location>
        <begin position="35"/>
        <end position="191"/>
    </location>
</feature>
<dbReference type="Proteomes" id="UP001500227">
    <property type="component" value="Unassembled WGS sequence"/>
</dbReference>
<dbReference type="SUPFAM" id="SSF159594">
    <property type="entry name" value="XCC0632-like"/>
    <property type="match status" value="1"/>
</dbReference>
<dbReference type="Gene3D" id="3.40.50.10610">
    <property type="entry name" value="ABC-type transport auxiliary lipoprotein component"/>
    <property type="match status" value="1"/>
</dbReference>
<evidence type="ECO:0000256" key="1">
    <source>
        <dbReference type="SAM" id="SignalP"/>
    </source>
</evidence>
<evidence type="ECO:0000313" key="3">
    <source>
        <dbReference type="EMBL" id="GAA5084824.1"/>
    </source>
</evidence>
<proteinExistence type="predicted"/>
<accession>A0ABP9LSZ1</accession>
<keyword evidence="4" id="KW-1185">Reference proteome</keyword>
<feature type="signal peptide" evidence="1">
    <location>
        <begin position="1"/>
        <end position="29"/>
    </location>
</feature>
<dbReference type="InterPro" id="IPR005586">
    <property type="entry name" value="ABC_trans_aux"/>
</dbReference>
<gene>
    <name evidence="3" type="ORF">GCM10023337_02850</name>
</gene>
<organism evidence="3 4">
    <name type="scientific">Paenalcaligenes hermetiae</name>
    <dbReference type="NCBI Taxonomy" id="1157987"/>
    <lineage>
        <taxon>Bacteria</taxon>
        <taxon>Pseudomonadati</taxon>
        <taxon>Pseudomonadota</taxon>
        <taxon>Betaproteobacteria</taxon>
        <taxon>Burkholderiales</taxon>
        <taxon>Alcaligenaceae</taxon>
        <taxon>Paenalcaligenes</taxon>
    </lineage>
</organism>
<evidence type="ECO:0000259" key="2">
    <source>
        <dbReference type="Pfam" id="PF03886"/>
    </source>
</evidence>
<dbReference type="EMBL" id="BAABKD010000001">
    <property type="protein sequence ID" value="GAA5084824.1"/>
    <property type="molecule type" value="Genomic_DNA"/>
</dbReference>
<dbReference type="PROSITE" id="PS51257">
    <property type="entry name" value="PROKAR_LIPOPROTEIN"/>
    <property type="match status" value="1"/>
</dbReference>
<dbReference type="RefSeq" id="WP_345369059.1">
    <property type="nucleotide sequence ID" value="NZ_BAABKD010000001.1"/>
</dbReference>
<feature type="chain" id="PRO_5045514745" evidence="1">
    <location>
        <begin position="30"/>
        <end position="198"/>
    </location>
</feature>
<name>A0ABP9LSZ1_9BURK</name>
<evidence type="ECO:0000313" key="4">
    <source>
        <dbReference type="Proteomes" id="UP001500227"/>
    </source>
</evidence>
<comment type="caution">
    <text evidence="3">The sequence shown here is derived from an EMBL/GenBank/DDBJ whole genome shotgun (WGS) entry which is preliminary data.</text>
</comment>
<reference evidence="4" key="1">
    <citation type="journal article" date="2019" name="Int. J. Syst. Evol. Microbiol.">
        <title>The Global Catalogue of Microorganisms (GCM) 10K type strain sequencing project: providing services to taxonomists for standard genome sequencing and annotation.</title>
        <authorList>
            <consortium name="The Broad Institute Genomics Platform"/>
            <consortium name="The Broad Institute Genome Sequencing Center for Infectious Disease"/>
            <person name="Wu L."/>
            <person name="Ma J."/>
        </authorList>
    </citation>
    <scope>NUCLEOTIDE SEQUENCE [LARGE SCALE GENOMIC DNA]</scope>
    <source>
        <strain evidence="4">JCM 18423</strain>
    </source>
</reference>
<keyword evidence="1" id="KW-0732">Signal</keyword>